<accession>A0AAD3HK79</accession>
<organism evidence="3 4">
    <name type="scientific">Astrephomene gubernaculifera</name>
    <dbReference type="NCBI Taxonomy" id="47775"/>
    <lineage>
        <taxon>Eukaryota</taxon>
        <taxon>Viridiplantae</taxon>
        <taxon>Chlorophyta</taxon>
        <taxon>core chlorophytes</taxon>
        <taxon>Chlorophyceae</taxon>
        <taxon>CS clade</taxon>
        <taxon>Chlamydomonadales</taxon>
        <taxon>Astrephomenaceae</taxon>
        <taxon>Astrephomene</taxon>
    </lineage>
</organism>
<feature type="domain" description="AMP-dependent synthetase/ligase" evidence="2">
    <location>
        <begin position="94"/>
        <end position="154"/>
    </location>
</feature>
<feature type="signal peptide" evidence="1">
    <location>
        <begin position="1"/>
        <end position="22"/>
    </location>
</feature>
<proteinExistence type="predicted"/>
<feature type="chain" id="PRO_5042016199" description="AMP-dependent synthetase/ligase domain-containing protein" evidence="1">
    <location>
        <begin position="23"/>
        <end position="176"/>
    </location>
</feature>
<dbReference type="EMBL" id="BMAR01000006">
    <property type="protein sequence ID" value="GFR43867.1"/>
    <property type="molecule type" value="Genomic_DNA"/>
</dbReference>
<dbReference type="InterPro" id="IPR000873">
    <property type="entry name" value="AMP-dep_synth/lig_dom"/>
</dbReference>
<evidence type="ECO:0000259" key="2">
    <source>
        <dbReference type="Pfam" id="PF00501"/>
    </source>
</evidence>
<comment type="caution">
    <text evidence="3">The sequence shown here is derived from an EMBL/GenBank/DDBJ whole genome shotgun (WGS) entry which is preliminary data.</text>
</comment>
<dbReference type="Proteomes" id="UP001054857">
    <property type="component" value="Unassembled WGS sequence"/>
</dbReference>
<dbReference type="GO" id="GO:0043041">
    <property type="term" value="P:amino acid activation for nonribosomal peptide biosynthetic process"/>
    <property type="evidence" value="ECO:0007669"/>
    <property type="project" value="TreeGrafter"/>
</dbReference>
<dbReference type="AlphaFoldDB" id="A0AAD3HK79"/>
<reference evidence="3 4" key="1">
    <citation type="journal article" date="2021" name="Sci. Rep.">
        <title>Genome sequencing of the multicellular alga Astrephomene provides insights into convergent evolution of germ-soma differentiation.</title>
        <authorList>
            <person name="Yamashita S."/>
            <person name="Yamamoto K."/>
            <person name="Matsuzaki R."/>
            <person name="Suzuki S."/>
            <person name="Yamaguchi H."/>
            <person name="Hirooka S."/>
            <person name="Minakuchi Y."/>
            <person name="Miyagishima S."/>
            <person name="Kawachi M."/>
            <person name="Toyoda A."/>
            <person name="Nozaki H."/>
        </authorList>
    </citation>
    <scope>NUCLEOTIDE SEQUENCE [LARGE SCALE GENOMIC DNA]</scope>
    <source>
        <strain evidence="3 4">NIES-4017</strain>
    </source>
</reference>
<feature type="non-terminal residue" evidence="3">
    <location>
        <position position="1"/>
    </location>
</feature>
<protein>
    <recommendedName>
        <fullName evidence="2">AMP-dependent synthetase/ligase domain-containing protein</fullName>
    </recommendedName>
</protein>
<dbReference type="Pfam" id="PF00501">
    <property type="entry name" value="AMP-binding"/>
    <property type="match status" value="1"/>
</dbReference>
<dbReference type="PANTHER" id="PTHR44394:SF1">
    <property type="entry name" value="BETA-ALANINE-ACTIVATING ENZYME"/>
    <property type="match status" value="1"/>
</dbReference>
<gene>
    <name evidence="3" type="ORF">Agub_g4996</name>
</gene>
<dbReference type="Gene3D" id="3.40.50.980">
    <property type="match status" value="1"/>
</dbReference>
<evidence type="ECO:0000313" key="4">
    <source>
        <dbReference type="Proteomes" id="UP001054857"/>
    </source>
</evidence>
<keyword evidence="1" id="KW-0732">Signal</keyword>
<sequence>MIWHSELWIRVRAALLAPSAEAAAVTDIDAGLRLPLRALLPKVLELQAHVNKWLEEAGCAQRLSVEAGRLHTGSSYSTLAASVTVGANTGGKDKPPLVAIFCHQSADYICMALSVLAAGAAFLPLDPAWPDPRVALVLQLARPCLLLTTPAHRHLLPAAVPASCSVHVVTPAAPVH</sequence>
<evidence type="ECO:0000256" key="1">
    <source>
        <dbReference type="SAM" id="SignalP"/>
    </source>
</evidence>
<evidence type="ECO:0000313" key="3">
    <source>
        <dbReference type="EMBL" id="GFR43867.1"/>
    </source>
</evidence>
<dbReference type="InterPro" id="IPR052091">
    <property type="entry name" value="Beta-ala_Activ/Resist"/>
</dbReference>
<dbReference type="PANTHER" id="PTHR44394">
    <property type="entry name" value="BETA-ALANINE-ACTIVATING ENZYME"/>
    <property type="match status" value="1"/>
</dbReference>
<keyword evidence="4" id="KW-1185">Reference proteome</keyword>
<dbReference type="SUPFAM" id="SSF56801">
    <property type="entry name" value="Acetyl-CoA synthetase-like"/>
    <property type="match status" value="1"/>
</dbReference>
<name>A0AAD3HK79_9CHLO</name>